<dbReference type="InterPro" id="IPR050345">
    <property type="entry name" value="Aliph_Amidase/BUP"/>
</dbReference>
<evidence type="ECO:0000259" key="3">
    <source>
        <dbReference type="PROSITE" id="PS50263"/>
    </source>
</evidence>
<comment type="similarity">
    <text evidence="1">Belongs to the carbon-nitrogen hydrolase superfamily. NIT1/NIT2 family.</text>
</comment>
<dbReference type="PROSITE" id="PS50263">
    <property type="entry name" value="CN_HYDROLASE"/>
    <property type="match status" value="1"/>
</dbReference>
<evidence type="ECO:0000256" key="1">
    <source>
        <dbReference type="ARBA" id="ARBA00010613"/>
    </source>
</evidence>
<dbReference type="InterPro" id="IPR003010">
    <property type="entry name" value="C-N_Hydrolase"/>
</dbReference>
<gene>
    <name evidence="4" type="ORF">BJ998_002533</name>
</gene>
<evidence type="ECO:0000313" key="4">
    <source>
        <dbReference type="EMBL" id="MBB5891337.1"/>
    </source>
</evidence>
<keyword evidence="2 4" id="KW-0378">Hydrolase</keyword>
<comment type="caution">
    <text evidence="4">The sequence shown here is derived from an EMBL/GenBank/DDBJ whole genome shotgun (WGS) entry which is preliminary data.</text>
</comment>
<feature type="domain" description="CN hydrolase" evidence="3">
    <location>
        <begin position="6"/>
        <end position="241"/>
    </location>
</feature>
<organism evidence="4 5">
    <name type="scientific">Kutzneria kofuensis</name>
    <dbReference type="NCBI Taxonomy" id="103725"/>
    <lineage>
        <taxon>Bacteria</taxon>
        <taxon>Bacillati</taxon>
        <taxon>Actinomycetota</taxon>
        <taxon>Actinomycetes</taxon>
        <taxon>Pseudonocardiales</taxon>
        <taxon>Pseudonocardiaceae</taxon>
        <taxon>Kutzneria</taxon>
    </lineage>
</organism>
<sequence>MGERTVRIACWQSNGAENVDAGLDALDRVAERAAAQGAQLLVTPEMSLTGYQIGRSRLLRSAEPADGPMCRAVAEIAQRRGIAVVFGWPEAVGDAVYNSVQLVDSNGAALATYRKTHLYGAADKAFTPGERGVVQAELNGLTVGLLICYDVEFPEAVRAHALAGTQLLVVPTALMRPWEIVAELLVRARAFESQLFIAYTNRIGGEGTLRYCGLSRVVAPDGQVLVDAGDQEELLVADVDPTVLAKARAETTYLTDRRPELFSGR</sequence>
<evidence type="ECO:0000256" key="2">
    <source>
        <dbReference type="ARBA" id="ARBA00022801"/>
    </source>
</evidence>
<dbReference type="AlphaFoldDB" id="A0A7W9NFF6"/>
<dbReference type="CDD" id="cd07576">
    <property type="entry name" value="R-amidase_like"/>
    <property type="match status" value="1"/>
</dbReference>
<dbReference type="SUPFAM" id="SSF56317">
    <property type="entry name" value="Carbon-nitrogen hydrolase"/>
    <property type="match status" value="1"/>
</dbReference>
<proteinExistence type="inferred from homology"/>
<dbReference type="GO" id="GO:0033388">
    <property type="term" value="P:putrescine biosynthetic process from arginine"/>
    <property type="evidence" value="ECO:0007669"/>
    <property type="project" value="TreeGrafter"/>
</dbReference>
<accession>A0A7W9NFF6</accession>
<dbReference type="InterPro" id="IPR001110">
    <property type="entry name" value="UPF0012_CS"/>
</dbReference>
<dbReference type="PANTHER" id="PTHR43674">
    <property type="entry name" value="NITRILASE C965.09-RELATED"/>
    <property type="match status" value="1"/>
</dbReference>
<dbReference type="Pfam" id="PF00795">
    <property type="entry name" value="CN_hydrolase"/>
    <property type="match status" value="1"/>
</dbReference>
<dbReference type="InterPro" id="IPR036526">
    <property type="entry name" value="C-N_Hydrolase_sf"/>
</dbReference>
<dbReference type="PROSITE" id="PS01227">
    <property type="entry name" value="UPF0012"/>
    <property type="match status" value="1"/>
</dbReference>
<dbReference type="EMBL" id="JACHIR010000001">
    <property type="protein sequence ID" value="MBB5891337.1"/>
    <property type="molecule type" value="Genomic_DNA"/>
</dbReference>
<reference evidence="4 5" key="1">
    <citation type="submission" date="2020-08" db="EMBL/GenBank/DDBJ databases">
        <title>Sequencing the genomes of 1000 actinobacteria strains.</title>
        <authorList>
            <person name="Klenk H.-P."/>
        </authorList>
    </citation>
    <scope>NUCLEOTIDE SEQUENCE [LARGE SCALE GENOMIC DNA]</scope>
    <source>
        <strain evidence="4 5">DSM 43851</strain>
    </source>
</reference>
<dbReference type="Proteomes" id="UP000585638">
    <property type="component" value="Unassembled WGS sequence"/>
</dbReference>
<dbReference type="PANTHER" id="PTHR43674:SF2">
    <property type="entry name" value="BETA-UREIDOPROPIONASE"/>
    <property type="match status" value="1"/>
</dbReference>
<keyword evidence="5" id="KW-1185">Reference proteome</keyword>
<dbReference type="RefSeq" id="WP_184861377.1">
    <property type="nucleotide sequence ID" value="NZ_BAAAWY010000053.1"/>
</dbReference>
<dbReference type="InterPro" id="IPR044083">
    <property type="entry name" value="RamA-like"/>
</dbReference>
<name>A0A7W9NFF6_9PSEU</name>
<evidence type="ECO:0000313" key="5">
    <source>
        <dbReference type="Proteomes" id="UP000585638"/>
    </source>
</evidence>
<protein>
    <submittedName>
        <fullName evidence="4">Putative amidohydrolase</fullName>
    </submittedName>
</protein>
<dbReference type="Gene3D" id="3.60.110.10">
    <property type="entry name" value="Carbon-nitrogen hydrolase"/>
    <property type="match status" value="1"/>
</dbReference>
<dbReference type="GO" id="GO:0050126">
    <property type="term" value="F:N-carbamoylputrescine amidase activity"/>
    <property type="evidence" value="ECO:0007669"/>
    <property type="project" value="TreeGrafter"/>
</dbReference>